<dbReference type="PROSITE" id="PS51450">
    <property type="entry name" value="LRR"/>
    <property type="match status" value="1"/>
</dbReference>
<dbReference type="SUPFAM" id="SSF52047">
    <property type="entry name" value="RNI-like"/>
    <property type="match status" value="2"/>
</dbReference>
<dbReference type="SMART" id="SM00369">
    <property type="entry name" value="LRR_TYP"/>
    <property type="match status" value="8"/>
</dbReference>
<dbReference type="EMBL" id="OIVN01006407">
    <property type="protein sequence ID" value="SPD32511.1"/>
    <property type="molecule type" value="Genomic_DNA"/>
</dbReference>
<keyword evidence="10" id="KW-0675">Receptor</keyword>
<dbReference type="Pfam" id="PF08263">
    <property type="entry name" value="LRRNT_2"/>
    <property type="match status" value="1"/>
</dbReference>
<name>A0A2N9J820_FAGSY</name>
<evidence type="ECO:0000259" key="14">
    <source>
        <dbReference type="Pfam" id="PF08263"/>
    </source>
</evidence>
<dbReference type="InterPro" id="IPR003591">
    <property type="entry name" value="Leu-rich_rpt_typical-subtyp"/>
</dbReference>
<comment type="similarity">
    <text evidence="2">Belongs to the RLP family.</text>
</comment>
<evidence type="ECO:0000313" key="16">
    <source>
        <dbReference type="EMBL" id="SPD32511.1"/>
    </source>
</evidence>
<evidence type="ECO:0000256" key="8">
    <source>
        <dbReference type="ARBA" id="ARBA00022989"/>
    </source>
</evidence>
<proteinExistence type="inferred from homology"/>
<dbReference type="Pfam" id="PF23598">
    <property type="entry name" value="LRR_14"/>
    <property type="match status" value="1"/>
</dbReference>
<dbReference type="PANTHER" id="PTHR48061:SF46">
    <property type="entry name" value="LEUCINE-RICH REPEAT-CONTAINING N-TERMINAL PLANT-TYPE DOMAIN-CONTAINING PROTEIN"/>
    <property type="match status" value="1"/>
</dbReference>
<feature type="domain" description="Disease resistance R13L4/SHOC-2-like LRR" evidence="15">
    <location>
        <begin position="443"/>
        <end position="641"/>
    </location>
</feature>
<evidence type="ECO:0000256" key="3">
    <source>
        <dbReference type="ARBA" id="ARBA00022475"/>
    </source>
</evidence>
<sequence>MKHFMQPQTAIMRKAHSTDPLSTPSPSSAKPRPYRKAKLAKENAPPSDPNSMAYDSKQSPAMAAKLKSQLPPRPPSSNPLKRKLIMETVPENSVPGASDSGVQVFLFIKPRLENVPARYQDEYSKFRIWTYSSLDLYKHELLRVLYPVFIHCFMDLVNTSSIASKHHCLPDQSSALLQLKQEFEEGLPSDPLVYPKMKSWKANTDCCSWDGVTCNTKTGQVVGLNLSSSWLSGTLSPNSSLFGLHHLQKLNLSKNDFSFSTIPSGFSQLVRLSHLDLSYSNFAGQIPSEISWLTNLISLDLSNFDVSLKGKDLEAISQNMTNMRELHLDHVNISSTVPQSLVNLSSLTSLSLSDCSLQGEFPKNVFLLPKIQAIVLSPNELLTGFLPEFYSGSSLSLLDLYSTKFSGKLPNSIGNLESLKYLDLHSTNFSGELPNSIGNIKSLNFLNLDYNHFSGAIPPSIGNLSQLTSLSLSFNNFTGQLPSTLGNLAKLTFISIESLQLQGKIPSFLNNLTQLEELYLSYNNFDGEFPTSLTNLTKLREIYISKTKLKGPIPSEISRLSQLYTLDLSSNSFSRVIPSLLFTMPSLYKLHLDRNQLTAPLKFQNTSSSALWVLSLSGNIMGTMELKLFFKLKRLLYLDLSGNFSSSLSVLNMRGNKIQGNLPDTFIKGSNLKTLDFSRNQIHGKIPRSLELQILILRANGFYGPIWGHDHTGFGFSKLRVIDLSYNNFSGKIPSEYFKTWNAMLMVHGRDKSQPEYMEDPSAYYKDSITVMNKGVEMEFVKILTIFTSIDLSNNGFHGEIPDSVGTLKDLIVLNLSSNNFIGRIPSSLGNLIELESLDLSRNKLLGEIPQHLTSLTFLAYLNLSHNQLTGPIPQVADNLGHLKIPLLRGTWDCVVLHFQRNAKIMRHQLLNRARNHHLERGSIGKW</sequence>
<evidence type="ECO:0000256" key="12">
    <source>
        <dbReference type="SAM" id="MobiDB-lite"/>
    </source>
</evidence>
<evidence type="ECO:0000256" key="10">
    <source>
        <dbReference type="ARBA" id="ARBA00023170"/>
    </source>
</evidence>
<evidence type="ECO:0000259" key="13">
    <source>
        <dbReference type="Pfam" id="PF04494"/>
    </source>
</evidence>
<dbReference type="GO" id="GO:0005886">
    <property type="term" value="C:plasma membrane"/>
    <property type="evidence" value="ECO:0007669"/>
    <property type="project" value="UniProtKB-SubCell"/>
</dbReference>
<evidence type="ECO:0000259" key="15">
    <source>
        <dbReference type="Pfam" id="PF23598"/>
    </source>
</evidence>
<dbReference type="Gene3D" id="3.80.10.10">
    <property type="entry name" value="Ribonuclease Inhibitor"/>
    <property type="match status" value="4"/>
</dbReference>
<dbReference type="AlphaFoldDB" id="A0A2N9J820"/>
<dbReference type="InterPro" id="IPR055414">
    <property type="entry name" value="LRR_R13L4/SHOC2-like"/>
</dbReference>
<dbReference type="FunFam" id="3.80.10.10:FF:000213">
    <property type="entry name" value="Tyrosine-sulfated glycopeptide receptor 1"/>
    <property type="match status" value="1"/>
</dbReference>
<feature type="region of interest" description="Disordered" evidence="12">
    <location>
        <begin position="1"/>
        <end position="80"/>
    </location>
</feature>
<comment type="subcellular location">
    <subcellularLocation>
        <location evidence="1">Cell membrane</location>
        <topology evidence="1">Single-pass type I membrane protein</topology>
    </subcellularLocation>
</comment>
<evidence type="ECO:0000256" key="7">
    <source>
        <dbReference type="ARBA" id="ARBA00022737"/>
    </source>
</evidence>
<feature type="domain" description="TFIID subunit TAF5 NTD2" evidence="13">
    <location>
        <begin position="114"/>
        <end position="164"/>
    </location>
</feature>
<evidence type="ECO:0000256" key="6">
    <source>
        <dbReference type="ARBA" id="ARBA00022729"/>
    </source>
</evidence>
<accession>A0A2N9J820</accession>
<protein>
    <recommendedName>
        <fullName evidence="17">Leucine-rich repeat-containing N-terminal plant-type domain-containing protein</fullName>
    </recommendedName>
</protein>
<dbReference type="InterPro" id="IPR032675">
    <property type="entry name" value="LRR_dom_sf"/>
</dbReference>
<dbReference type="Pfam" id="PF00560">
    <property type="entry name" value="LRR_1"/>
    <property type="match status" value="12"/>
</dbReference>
<evidence type="ECO:0008006" key="17">
    <source>
        <dbReference type="Google" id="ProtNLM"/>
    </source>
</evidence>
<reference evidence="16" key="1">
    <citation type="submission" date="2018-02" db="EMBL/GenBank/DDBJ databases">
        <authorList>
            <person name="Cohen D.B."/>
            <person name="Kent A.D."/>
        </authorList>
    </citation>
    <scope>NUCLEOTIDE SEQUENCE</scope>
</reference>
<evidence type="ECO:0000256" key="11">
    <source>
        <dbReference type="ARBA" id="ARBA00023180"/>
    </source>
</evidence>
<dbReference type="FunFam" id="3.80.10.10:FF:000041">
    <property type="entry name" value="LRR receptor-like serine/threonine-protein kinase ERECTA"/>
    <property type="match status" value="1"/>
</dbReference>
<organism evidence="16">
    <name type="scientific">Fagus sylvatica</name>
    <name type="common">Beechnut</name>
    <dbReference type="NCBI Taxonomy" id="28930"/>
    <lineage>
        <taxon>Eukaryota</taxon>
        <taxon>Viridiplantae</taxon>
        <taxon>Streptophyta</taxon>
        <taxon>Embryophyta</taxon>
        <taxon>Tracheophyta</taxon>
        <taxon>Spermatophyta</taxon>
        <taxon>Magnoliopsida</taxon>
        <taxon>eudicotyledons</taxon>
        <taxon>Gunneridae</taxon>
        <taxon>Pentapetalae</taxon>
        <taxon>rosids</taxon>
        <taxon>fabids</taxon>
        <taxon>Fagales</taxon>
        <taxon>Fagaceae</taxon>
        <taxon>Fagus</taxon>
    </lineage>
</organism>
<dbReference type="Gene3D" id="1.25.40.500">
    <property type="entry name" value="TFIID subunit TAF5, NTD2 domain"/>
    <property type="match status" value="1"/>
</dbReference>
<keyword evidence="4" id="KW-0433">Leucine-rich repeat</keyword>
<dbReference type="InterPro" id="IPR013210">
    <property type="entry name" value="LRR_N_plant-typ"/>
</dbReference>
<dbReference type="Pfam" id="PF04494">
    <property type="entry name" value="TFIID_NTD2"/>
    <property type="match status" value="1"/>
</dbReference>
<keyword evidence="7" id="KW-0677">Repeat</keyword>
<evidence type="ECO:0000256" key="9">
    <source>
        <dbReference type="ARBA" id="ARBA00023136"/>
    </source>
</evidence>
<dbReference type="InterPro" id="IPR007582">
    <property type="entry name" value="TFIID_NTD2"/>
</dbReference>
<dbReference type="FunFam" id="3.80.10.10:FF:000095">
    <property type="entry name" value="LRR receptor-like serine/threonine-protein kinase GSO1"/>
    <property type="match status" value="1"/>
</dbReference>
<keyword evidence="8" id="KW-1133">Transmembrane helix</keyword>
<keyword evidence="11" id="KW-0325">Glycoprotein</keyword>
<dbReference type="SUPFAM" id="SSF160897">
    <property type="entry name" value="Taf5 N-terminal domain-like"/>
    <property type="match status" value="1"/>
</dbReference>
<dbReference type="InterPro" id="IPR001611">
    <property type="entry name" value="Leu-rich_rpt"/>
</dbReference>
<dbReference type="InterPro" id="IPR037264">
    <property type="entry name" value="TFIID_NTD2_sf"/>
</dbReference>
<dbReference type="SUPFAM" id="SSF52058">
    <property type="entry name" value="L domain-like"/>
    <property type="match status" value="1"/>
</dbReference>
<evidence type="ECO:0000256" key="5">
    <source>
        <dbReference type="ARBA" id="ARBA00022692"/>
    </source>
</evidence>
<feature type="domain" description="Leucine-rich repeat-containing N-terminal plant-type" evidence="14">
    <location>
        <begin position="170"/>
        <end position="215"/>
    </location>
</feature>
<evidence type="ECO:0000256" key="4">
    <source>
        <dbReference type="ARBA" id="ARBA00022614"/>
    </source>
</evidence>
<keyword evidence="9" id="KW-0472">Membrane</keyword>
<keyword evidence="6" id="KW-0732">Signal</keyword>
<feature type="compositionally biased region" description="Low complexity" evidence="12">
    <location>
        <begin position="18"/>
        <end position="28"/>
    </location>
</feature>
<keyword evidence="3" id="KW-1003">Cell membrane</keyword>
<dbReference type="PANTHER" id="PTHR48061">
    <property type="entry name" value="LEUCINE-RICH REPEAT RECEPTOR PROTEIN KINASE EMS1-LIKE-RELATED"/>
    <property type="match status" value="1"/>
</dbReference>
<dbReference type="InterPro" id="IPR046956">
    <property type="entry name" value="RLP23-like"/>
</dbReference>
<evidence type="ECO:0000256" key="2">
    <source>
        <dbReference type="ARBA" id="ARBA00009592"/>
    </source>
</evidence>
<gene>
    <name evidence="16" type="ORF">FSB_LOCUS60393</name>
</gene>
<evidence type="ECO:0000256" key="1">
    <source>
        <dbReference type="ARBA" id="ARBA00004251"/>
    </source>
</evidence>
<keyword evidence="5" id="KW-0812">Transmembrane</keyword>